<organism evidence="1 2">
    <name type="scientific">Dendrobium catenatum</name>
    <dbReference type="NCBI Taxonomy" id="906689"/>
    <lineage>
        <taxon>Eukaryota</taxon>
        <taxon>Viridiplantae</taxon>
        <taxon>Streptophyta</taxon>
        <taxon>Embryophyta</taxon>
        <taxon>Tracheophyta</taxon>
        <taxon>Spermatophyta</taxon>
        <taxon>Magnoliopsida</taxon>
        <taxon>Liliopsida</taxon>
        <taxon>Asparagales</taxon>
        <taxon>Orchidaceae</taxon>
        <taxon>Epidendroideae</taxon>
        <taxon>Malaxideae</taxon>
        <taxon>Dendrobiinae</taxon>
        <taxon>Dendrobium</taxon>
    </lineage>
</organism>
<dbReference type="Proteomes" id="UP000233837">
    <property type="component" value="Unassembled WGS sequence"/>
</dbReference>
<name>A0A2I0VHZ2_9ASPA</name>
<reference evidence="1 2" key="1">
    <citation type="journal article" date="2016" name="Sci. Rep.">
        <title>The Dendrobium catenatum Lindl. genome sequence provides insights into polysaccharide synthase, floral development and adaptive evolution.</title>
        <authorList>
            <person name="Zhang G.Q."/>
            <person name="Xu Q."/>
            <person name="Bian C."/>
            <person name="Tsai W.C."/>
            <person name="Yeh C.M."/>
            <person name="Liu K.W."/>
            <person name="Yoshida K."/>
            <person name="Zhang L.S."/>
            <person name="Chang S.B."/>
            <person name="Chen F."/>
            <person name="Shi Y."/>
            <person name="Su Y.Y."/>
            <person name="Zhang Y.Q."/>
            <person name="Chen L.J."/>
            <person name="Yin Y."/>
            <person name="Lin M."/>
            <person name="Huang H."/>
            <person name="Deng H."/>
            <person name="Wang Z.W."/>
            <person name="Zhu S.L."/>
            <person name="Zhao X."/>
            <person name="Deng C."/>
            <person name="Niu S.C."/>
            <person name="Huang J."/>
            <person name="Wang M."/>
            <person name="Liu G.H."/>
            <person name="Yang H.J."/>
            <person name="Xiao X.J."/>
            <person name="Hsiao Y.Y."/>
            <person name="Wu W.L."/>
            <person name="Chen Y.Y."/>
            <person name="Mitsuda N."/>
            <person name="Ohme-Takagi M."/>
            <person name="Luo Y.B."/>
            <person name="Van de Peer Y."/>
            <person name="Liu Z.J."/>
        </authorList>
    </citation>
    <scope>NUCLEOTIDE SEQUENCE [LARGE SCALE GENOMIC DNA]</scope>
    <source>
        <tissue evidence="1">The whole plant</tissue>
    </source>
</reference>
<dbReference type="EMBL" id="KZ503541">
    <property type="protein sequence ID" value="PKU63030.1"/>
    <property type="molecule type" value="Genomic_DNA"/>
</dbReference>
<sequence>MKLHLPSYDPPIAAPSHIHIRLQRIWLPWFSPQELHIHLIMEPRMCFIVRKLSKRKIHSL</sequence>
<protein>
    <submittedName>
        <fullName evidence="1">Uncharacterized protein</fullName>
    </submittedName>
</protein>
<proteinExistence type="predicted"/>
<keyword evidence="2" id="KW-1185">Reference proteome</keyword>
<dbReference type="AlphaFoldDB" id="A0A2I0VHZ2"/>
<evidence type="ECO:0000313" key="1">
    <source>
        <dbReference type="EMBL" id="PKU63030.1"/>
    </source>
</evidence>
<accession>A0A2I0VHZ2</accession>
<gene>
    <name evidence="1" type="ORF">MA16_Dca012340</name>
</gene>
<evidence type="ECO:0000313" key="2">
    <source>
        <dbReference type="Proteomes" id="UP000233837"/>
    </source>
</evidence>
<reference evidence="1 2" key="2">
    <citation type="journal article" date="2017" name="Nature">
        <title>The Apostasia genome and the evolution of orchids.</title>
        <authorList>
            <person name="Zhang G.Q."/>
            <person name="Liu K.W."/>
            <person name="Li Z."/>
            <person name="Lohaus R."/>
            <person name="Hsiao Y.Y."/>
            <person name="Niu S.C."/>
            <person name="Wang J.Y."/>
            <person name="Lin Y.C."/>
            <person name="Xu Q."/>
            <person name="Chen L.J."/>
            <person name="Yoshida K."/>
            <person name="Fujiwara S."/>
            <person name="Wang Z.W."/>
            <person name="Zhang Y.Q."/>
            <person name="Mitsuda N."/>
            <person name="Wang M."/>
            <person name="Liu G.H."/>
            <person name="Pecoraro L."/>
            <person name="Huang H.X."/>
            <person name="Xiao X.J."/>
            <person name="Lin M."/>
            <person name="Wu X.Y."/>
            <person name="Wu W.L."/>
            <person name="Chen Y.Y."/>
            <person name="Chang S.B."/>
            <person name="Sakamoto S."/>
            <person name="Ohme-Takagi M."/>
            <person name="Yagi M."/>
            <person name="Zeng S.J."/>
            <person name="Shen C.Y."/>
            <person name="Yeh C.M."/>
            <person name="Luo Y.B."/>
            <person name="Tsai W.C."/>
            <person name="Van de Peer Y."/>
            <person name="Liu Z.J."/>
        </authorList>
    </citation>
    <scope>NUCLEOTIDE SEQUENCE [LARGE SCALE GENOMIC DNA]</scope>
    <source>
        <tissue evidence="1">The whole plant</tissue>
    </source>
</reference>